<accession>A0A8D4UU72</accession>
<organism evidence="3 4">
    <name type="scientific">Dialister hominis</name>
    <dbReference type="NCBI Taxonomy" id="2582419"/>
    <lineage>
        <taxon>Bacteria</taxon>
        <taxon>Bacillati</taxon>
        <taxon>Bacillota</taxon>
        <taxon>Negativicutes</taxon>
        <taxon>Veillonellales</taxon>
        <taxon>Veillonellaceae</taxon>
        <taxon>Dialister</taxon>
    </lineage>
</organism>
<dbReference type="KEGG" id="dho:Dia5BBH33_08640"/>
<evidence type="ECO:0008006" key="5">
    <source>
        <dbReference type="Google" id="ProtNLM"/>
    </source>
</evidence>
<dbReference type="KEGG" id="dho:Dia5BBH33_03880"/>
<name>A0A8D4UU72_9FIRM</name>
<dbReference type="InterPro" id="IPR022555">
    <property type="entry name" value="DUF2577"/>
</dbReference>
<sequence length="143" mass="16079">MKLTEDPYKGLIELHRRIAKRAALQPTAGIGTIISPPPGIQISYHRFILDKENIYIDEYWLQGHTRTHKGHIVSETQPRAGGSGDAEFASHTHDIDNDYTDTQTKTDTWKPGDKVLLVPITTEDEKTTAQFVVLCKLVRLDGN</sequence>
<keyword evidence="4" id="KW-1185">Reference proteome</keyword>
<proteinExistence type="predicted"/>
<dbReference type="Proteomes" id="UP000320585">
    <property type="component" value="Chromosome"/>
</dbReference>
<evidence type="ECO:0000313" key="3">
    <source>
        <dbReference type="EMBL" id="BBK24929.1"/>
    </source>
</evidence>
<reference evidence="3" key="2">
    <citation type="journal article" date="2020" name="Int. J. Syst. Evol. Microbiol.">
        <title>Dialister hominis sp. nov., isolated from human faeces.</title>
        <authorList>
            <person name="Sakamoto M."/>
            <person name="Ikeyama N."/>
            <person name="Toyoda A."/>
            <person name="Murakami T."/>
            <person name="Mori H."/>
            <person name="Iino T."/>
            <person name="Ohkuma M."/>
        </authorList>
    </citation>
    <scope>NUCLEOTIDE SEQUENCE</scope>
    <source>
        <strain evidence="3">5BBH33</strain>
    </source>
</reference>
<reference evidence="4" key="1">
    <citation type="submission" date="2019-05" db="EMBL/GenBank/DDBJ databases">
        <title>Complete genome sequencing of Dialister sp. strain 5BBH33.</title>
        <authorList>
            <person name="Sakamoto M."/>
            <person name="Murakami T."/>
            <person name="Mori H."/>
        </authorList>
    </citation>
    <scope>NUCLEOTIDE SEQUENCE [LARGE SCALE GENOMIC DNA]</scope>
    <source>
        <strain evidence="4">5BBH33</strain>
    </source>
</reference>
<dbReference type="RefSeq" id="WP_143332274.1">
    <property type="nucleotide sequence ID" value="NZ_AP019697.1"/>
</dbReference>
<protein>
    <recommendedName>
        <fullName evidence="5">DUF2577 domain-containing protein</fullName>
    </recommendedName>
</protein>
<dbReference type="AlphaFoldDB" id="A0A8D4UU72"/>
<dbReference type="GeneID" id="92716083"/>
<evidence type="ECO:0000313" key="2">
    <source>
        <dbReference type="EMBL" id="BBK24453.1"/>
    </source>
</evidence>
<dbReference type="OrthoDB" id="95576at2"/>
<gene>
    <name evidence="2" type="ORF">Dia5BBH33_03880</name>
    <name evidence="3" type="ORF">Dia5BBH33_08640</name>
</gene>
<dbReference type="EMBL" id="AP019697">
    <property type="protein sequence ID" value="BBK24929.1"/>
    <property type="molecule type" value="Genomic_DNA"/>
</dbReference>
<evidence type="ECO:0000256" key="1">
    <source>
        <dbReference type="SAM" id="MobiDB-lite"/>
    </source>
</evidence>
<dbReference type="EMBL" id="AP019697">
    <property type="protein sequence ID" value="BBK24453.1"/>
    <property type="molecule type" value="Genomic_DNA"/>
</dbReference>
<feature type="region of interest" description="Disordered" evidence="1">
    <location>
        <begin position="77"/>
        <end position="106"/>
    </location>
</feature>
<evidence type="ECO:0000313" key="4">
    <source>
        <dbReference type="Proteomes" id="UP000320585"/>
    </source>
</evidence>
<dbReference type="Pfam" id="PF10844">
    <property type="entry name" value="DUF2577"/>
    <property type="match status" value="1"/>
</dbReference>